<dbReference type="Gene3D" id="2.10.109.10">
    <property type="entry name" value="Umud Fragment, subunit A"/>
    <property type="match status" value="1"/>
</dbReference>
<keyword evidence="3" id="KW-0378">Hydrolase</keyword>
<accession>A0ABN3I8Y4</accession>
<dbReference type="NCBIfam" id="TIGR02227">
    <property type="entry name" value="sigpep_I_bact"/>
    <property type="match status" value="1"/>
</dbReference>
<dbReference type="CDD" id="cd06530">
    <property type="entry name" value="S26_SPase_I"/>
    <property type="match status" value="1"/>
</dbReference>
<keyword evidence="3" id="KW-0472">Membrane</keyword>
<dbReference type="InterPro" id="IPR019533">
    <property type="entry name" value="Peptidase_S26"/>
</dbReference>
<protein>
    <recommendedName>
        <fullName evidence="3">Signal peptidase I</fullName>
        <ecNumber evidence="3">3.4.21.89</ecNumber>
    </recommendedName>
</protein>
<keyword evidence="3" id="KW-1133">Transmembrane helix</keyword>
<organism evidence="5 6">
    <name type="scientific">Streptomyces glaucosporus</name>
    <dbReference type="NCBI Taxonomy" id="284044"/>
    <lineage>
        <taxon>Bacteria</taxon>
        <taxon>Bacillati</taxon>
        <taxon>Actinomycetota</taxon>
        <taxon>Actinomycetes</taxon>
        <taxon>Kitasatosporales</taxon>
        <taxon>Streptomycetaceae</taxon>
        <taxon>Streptomyces</taxon>
    </lineage>
</organism>
<dbReference type="PRINTS" id="PR00727">
    <property type="entry name" value="LEADERPTASE"/>
</dbReference>
<gene>
    <name evidence="5" type="primary">lepB_1</name>
    <name evidence="5" type="ORF">GCM10010420_25100</name>
</gene>
<evidence type="ECO:0000313" key="6">
    <source>
        <dbReference type="Proteomes" id="UP001500058"/>
    </source>
</evidence>
<proteinExistence type="inferred from homology"/>
<comment type="similarity">
    <text evidence="2 3">Belongs to the peptidase S26 family.</text>
</comment>
<dbReference type="InterPro" id="IPR000223">
    <property type="entry name" value="Pept_S26A_signal_pept_1"/>
</dbReference>
<evidence type="ECO:0000256" key="3">
    <source>
        <dbReference type="RuleBase" id="RU362042"/>
    </source>
</evidence>
<dbReference type="SUPFAM" id="SSF51306">
    <property type="entry name" value="LexA/Signal peptidase"/>
    <property type="match status" value="1"/>
</dbReference>
<reference evidence="5 6" key="1">
    <citation type="journal article" date="2019" name="Int. J. Syst. Evol. Microbiol.">
        <title>The Global Catalogue of Microorganisms (GCM) 10K type strain sequencing project: providing services to taxonomists for standard genome sequencing and annotation.</title>
        <authorList>
            <consortium name="The Broad Institute Genomics Platform"/>
            <consortium name="The Broad Institute Genome Sequencing Center for Infectious Disease"/>
            <person name="Wu L."/>
            <person name="Ma J."/>
        </authorList>
    </citation>
    <scope>NUCLEOTIDE SEQUENCE [LARGE SCALE GENOMIC DNA]</scope>
    <source>
        <strain evidence="5 6">JCM 6921</strain>
    </source>
</reference>
<dbReference type="EMBL" id="BAAATJ010000009">
    <property type="protein sequence ID" value="GAA2397975.1"/>
    <property type="molecule type" value="Genomic_DNA"/>
</dbReference>
<dbReference type="Pfam" id="PF10502">
    <property type="entry name" value="Peptidase_S26"/>
    <property type="match status" value="1"/>
</dbReference>
<dbReference type="InterPro" id="IPR036286">
    <property type="entry name" value="LexA/Signal_pep-like_sf"/>
</dbReference>
<name>A0ABN3I8Y4_9ACTN</name>
<evidence type="ECO:0000256" key="2">
    <source>
        <dbReference type="ARBA" id="ARBA00009370"/>
    </source>
</evidence>
<keyword evidence="3" id="KW-0812">Transmembrane</keyword>
<dbReference type="Proteomes" id="UP001500058">
    <property type="component" value="Unassembled WGS sequence"/>
</dbReference>
<dbReference type="PANTHER" id="PTHR43390">
    <property type="entry name" value="SIGNAL PEPTIDASE I"/>
    <property type="match status" value="1"/>
</dbReference>
<feature type="transmembrane region" description="Helical" evidence="3">
    <location>
        <begin position="184"/>
        <end position="207"/>
    </location>
</feature>
<evidence type="ECO:0000256" key="1">
    <source>
        <dbReference type="ARBA" id="ARBA00004401"/>
    </source>
</evidence>
<evidence type="ECO:0000313" key="5">
    <source>
        <dbReference type="EMBL" id="GAA2397975.1"/>
    </source>
</evidence>
<evidence type="ECO:0000259" key="4">
    <source>
        <dbReference type="Pfam" id="PF10502"/>
    </source>
</evidence>
<dbReference type="EC" id="3.4.21.89" evidence="3"/>
<comment type="subcellular location">
    <subcellularLocation>
        <location evidence="1">Cell membrane</location>
        <topology evidence="1">Single-pass type II membrane protein</topology>
    </subcellularLocation>
    <subcellularLocation>
        <location evidence="3">Membrane</location>
        <topology evidence="3">Single-pass type II membrane protein</topology>
    </subcellularLocation>
</comment>
<comment type="catalytic activity">
    <reaction evidence="3">
        <text>Cleavage of hydrophobic, N-terminal signal or leader sequences from secreted and periplasmic proteins.</text>
        <dbReference type="EC" id="3.4.21.89"/>
    </reaction>
</comment>
<keyword evidence="3" id="KW-0645">Protease</keyword>
<keyword evidence="6" id="KW-1185">Reference proteome</keyword>
<dbReference type="PANTHER" id="PTHR43390:SF1">
    <property type="entry name" value="CHLOROPLAST PROCESSING PEPTIDASE"/>
    <property type="match status" value="1"/>
</dbReference>
<comment type="caution">
    <text evidence="5">The sequence shown here is derived from an EMBL/GenBank/DDBJ whole genome shotgun (WGS) entry which is preliminary data.</text>
</comment>
<feature type="domain" description="Peptidase S26" evidence="4">
    <location>
        <begin position="7"/>
        <end position="154"/>
    </location>
</feature>
<sequence length="222" mass="23538">MLFLGGFVWAAVLYQPYAVPSDSMVPTVNAGDRILVQRVDGDQVRRGDIVVFRDPAWGELPMIKRVVGVGGDTVECCDKEGRLTLNGEALDEPYLRRDEQASFTDFEAAVPEGRLFLLGDHRIDSVDSRMHLEDAANGSVERDAVVGRVDAVVWPPARAGMTERPRSFADLPGGVSRPGPLGSAAAAIAGGVALILVGAVAGAITAVRGRRARLTHNGGTHG</sequence>